<dbReference type="NCBIfam" id="TIGR02218">
    <property type="entry name" value="phg_TIGR02218"/>
    <property type="match status" value="1"/>
</dbReference>
<evidence type="ECO:0000313" key="2">
    <source>
        <dbReference type="EMBL" id="SER95021.1"/>
    </source>
</evidence>
<gene>
    <name evidence="2" type="ORF">SAMN04490244_104104</name>
</gene>
<dbReference type="AlphaFoldDB" id="A0A1H9TCX8"/>
<dbReference type="Pfam" id="PF09931">
    <property type="entry name" value="Phage_phiJL001_Gp84_N"/>
    <property type="match status" value="1"/>
</dbReference>
<protein>
    <recommendedName>
        <fullName evidence="1">Bacteriophage phiJL001 Gp84 C-terminal domain-containing protein</fullName>
    </recommendedName>
</protein>
<dbReference type="RefSeq" id="WP_092691425.1">
    <property type="nucleotide sequence ID" value="NZ_FOGU01000004.1"/>
</dbReference>
<organism evidence="2 3">
    <name type="scientific">Tranquillimonas rosea</name>
    <dbReference type="NCBI Taxonomy" id="641238"/>
    <lineage>
        <taxon>Bacteria</taxon>
        <taxon>Pseudomonadati</taxon>
        <taxon>Pseudomonadota</taxon>
        <taxon>Alphaproteobacteria</taxon>
        <taxon>Rhodobacterales</taxon>
        <taxon>Roseobacteraceae</taxon>
        <taxon>Tranquillimonas</taxon>
    </lineage>
</organism>
<dbReference type="Proteomes" id="UP000198885">
    <property type="component" value="Unassembled WGS sequence"/>
</dbReference>
<feature type="domain" description="Bacteriophage phiJL001 Gp84 C-terminal" evidence="1">
    <location>
        <begin position="191"/>
        <end position="272"/>
    </location>
</feature>
<dbReference type="STRING" id="641238.SAMN04490244_104104"/>
<evidence type="ECO:0000259" key="1">
    <source>
        <dbReference type="Pfam" id="PF09356"/>
    </source>
</evidence>
<proteinExistence type="predicted"/>
<dbReference type="OrthoDB" id="1633386at2"/>
<name>A0A1H9TCX8_9RHOB</name>
<sequence>MSALETHLAGGVTTLCRCWRLVRRDGMTLGFTDHDQPVHFDGAVFAPQGGLSGLALAQGTGLSVDNSEAEGVLSAEGLREEDIRAGRYDGCGVEVWQVNWADAEMRRCLFRGTLGEITRAGGAFRAELRGLTEALNQPQGRIFQRRCGAVLGDAACGVDLGAEGRSAERTLEAVEEGWRLHVRPVAAVAEGWFEGGRVVALSGMAEGVSRRVKIDRAGDGLRELVLWDALPGLAVGDRVRLEVGCDKSPGTCRDRFGNLLNFRGFPHLPSEDWLMVHPARADRVDVGSRAR</sequence>
<reference evidence="2 3" key="1">
    <citation type="submission" date="2016-10" db="EMBL/GenBank/DDBJ databases">
        <authorList>
            <person name="de Groot N.N."/>
        </authorList>
    </citation>
    <scope>NUCLEOTIDE SEQUENCE [LARGE SCALE GENOMIC DNA]</scope>
    <source>
        <strain evidence="2 3">DSM 23042</strain>
    </source>
</reference>
<dbReference type="InterPro" id="IPR018964">
    <property type="entry name" value="Phage_phiJL001_Gp84_C"/>
</dbReference>
<dbReference type="InterPro" id="IPR011928">
    <property type="entry name" value="Phage_phiJL001_Gp84"/>
</dbReference>
<keyword evidence="3" id="KW-1185">Reference proteome</keyword>
<accession>A0A1H9TCX8</accession>
<evidence type="ECO:0000313" key="3">
    <source>
        <dbReference type="Proteomes" id="UP000198885"/>
    </source>
</evidence>
<dbReference type="EMBL" id="FOGU01000004">
    <property type="protein sequence ID" value="SER95021.1"/>
    <property type="molecule type" value="Genomic_DNA"/>
</dbReference>
<dbReference type="Pfam" id="PF09356">
    <property type="entry name" value="Phage_BR0599"/>
    <property type="match status" value="1"/>
</dbReference>